<evidence type="ECO:0000313" key="4">
    <source>
        <dbReference type="EMBL" id="TQM96309.1"/>
    </source>
</evidence>
<proteinExistence type="predicted"/>
<feature type="compositionally biased region" description="Low complexity" evidence="1">
    <location>
        <begin position="40"/>
        <end position="63"/>
    </location>
</feature>
<organism evidence="4 5">
    <name type="scientific">Ornithinimicrobium humiphilum</name>
    <dbReference type="NCBI Taxonomy" id="125288"/>
    <lineage>
        <taxon>Bacteria</taxon>
        <taxon>Bacillati</taxon>
        <taxon>Actinomycetota</taxon>
        <taxon>Actinomycetes</taxon>
        <taxon>Micrococcales</taxon>
        <taxon>Ornithinimicrobiaceae</taxon>
        <taxon>Ornithinimicrobium</taxon>
    </lineage>
</organism>
<feature type="compositionally biased region" description="Low complexity" evidence="1">
    <location>
        <begin position="20"/>
        <end position="33"/>
    </location>
</feature>
<feature type="region of interest" description="Disordered" evidence="1">
    <location>
        <begin position="20"/>
        <end position="72"/>
    </location>
</feature>
<accession>A0A543KML8</accession>
<reference evidence="4 5" key="1">
    <citation type="submission" date="2019-06" db="EMBL/GenBank/DDBJ databases">
        <title>Sequencing the genomes of 1000 actinobacteria strains.</title>
        <authorList>
            <person name="Klenk H.-P."/>
        </authorList>
    </citation>
    <scope>NUCLEOTIDE SEQUENCE [LARGE SCALE GENOMIC DNA]</scope>
    <source>
        <strain evidence="4 5">DSM 12362</strain>
    </source>
</reference>
<gene>
    <name evidence="4" type="ORF">FB476_1173</name>
</gene>
<feature type="chain" id="PRO_5038356427" description="DUF6318 domain-containing protein" evidence="2">
    <location>
        <begin position="19"/>
        <end position="180"/>
    </location>
</feature>
<evidence type="ECO:0000256" key="1">
    <source>
        <dbReference type="SAM" id="MobiDB-lite"/>
    </source>
</evidence>
<feature type="signal peptide" evidence="2">
    <location>
        <begin position="1"/>
        <end position="18"/>
    </location>
</feature>
<dbReference type="InterPro" id="IPR046281">
    <property type="entry name" value="DUF6318"/>
</dbReference>
<keyword evidence="5" id="KW-1185">Reference proteome</keyword>
<evidence type="ECO:0000313" key="5">
    <source>
        <dbReference type="Proteomes" id="UP000315133"/>
    </source>
</evidence>
<protein>
    <recommendedName>
        <fullName evidence="3">DUF6318 domain-containing protein</fullName>
    </recommendedName>
</protein>
<sequence length="180" mass="18875">MNRSAIAMSAALGLAVLAGCGSSTEPSAPPTSEDALTTSAPAVTSEPEPAETTEAPTADGPPEMTDEMSEQTEAGSEAFVAYYFDALNAAHIEELDVATLRAMATDECKTCAAFADAAETAPFGEPYAEVRSATAMLFGEDARVKATLEQMSDGQMVPVIVTLTWGDEQWRVKSIQADEQ</sequence>
<dbReference type="OrthoDB" id="4838930at2"/>
<name>A0A543KML8_9MICO</name>
<dbReference type="Pfam" id="PF19843">
    <property type="entry name" value="DUF6318"/>
    <property type="match status" value="1"/>
</dbReference>
<evidence type="ECO:0000259" key="3">
    <source>
        <dbReference type="Pfam" id="PF19843"/>
    </source>
</evidence>
<feature type="domain" description="DUF6318" evidence="3">
    <location>
        <begin position="49"/>
        <end position="116"/>
    </location>
</feature>
<dbReference type="RefSeq" id="WP_141817950.1">
    <property type="nucleotide sequence ID" value="NZ_BAAAIL010000003.1"/>
</dbReference>
<evidence type="ECO:0000256" key="2">
    <source>
        <dbReference type="SAM" id="SignalP"/>
    </source>
</evidence>
<dbReference type="Proteomes" id="UP000315133">
    <property type="component" value="Unassembled WGS sequence"/>
</dbReference>
<keyword evidence="2" id="KW-0732">Signal</keyword>
<comment type="caution">
    <text evidence="4">The sequence shown here is derived from an EMBL/GenBank/DDBJ whole genome shotgun (WGS) entry which is preliminary data.</text>
</comment>
<dbReference type="PROSITE" id="PS51257">
    <property type="entry name" value="PROKAR_LIPOPROTEIN"/>
    <property type="match status" value="1"/>
</dbReference>
<dbReference type="EMBL" id="VFPU01000001">
    <property type="protein sequence ID" value="TQM96309.1"/>
    <property type="molecule type" value="Genomic_DNA"/>
</dbReference>
<dbReference type="AlphaFoldDB" id="A0A543KML8"/>